<comment type="caution">
    <text evidence="2">The sequence shown here is derived from an EMBL/GenBank/DDBJ whole genome shotgun (WGS) entry which is preliminary data.</text>
</comment>
<keyword evidence="3" id="KW-1185">Reference proteome</keyword>
<dbReference type="InterPro" id="IPR046118">
    <property type="entry name" value="DUF6115"/>
</dbReference>
<proteinExistence type="predicted"/>
<keyword evidence="1" id="KW-0472">Membrane</keyword>
<dbReference type="Pfam" id="PF19610">
    <property type="entry name" value="DUF6115"/>
    <property type="match status" value="1"/>
</dbReference>
<organism evidence="2 3">
    <name type="scientific">Bacillus salipaludis</name>
    <dbReference type="NCBI Taxonomy" id="2547811"/>
    <lineage>
        <taxon>Bacteria</taxon>
        <taxon>Bacillati</taxon>
        <taxon>Bacillota</taxon>
        <taxon>Bacilli</taxon>
        <taxon>Bacillales</taxon>
        <taxon>Bacillaceae</taxon>
        <taxon>Bacillus</taxon>
    </lineage>
</organism>
<name>A0ABW8RAS7_9BACI</name>
<reference evidence="2 3" key="1">
    <citation type="submission" date="2024-11" db="EMBL/GenBank/DDBJ databases">
        <authorList>
            <person name="Lucas J.A."/>
        </authorList>
    </citation>
    <scope>NUCLEOTIDE SEQUENCE [LARGE SCALE GENOMIC DNA]</scope>
    <source>
        <strain evidence="2 3">Z 5.4</strain>
    </source>
</reference>
<keyword evidence="1" id="KW-1133">Transmembrane helix</keyword>
<accession>A0ABW8RAS7</accession>
<protein>
    <submittedName>
        <fullName evidence="2">DUF6115 domain-containing protein</fullName>
    </submittedName>
</protein>
<gene>
    <name evidence="2" type="ORF">ACJEBI_03545</name>
</gene>
<feature type="transmembrane region" description="Helical" evidence="1">
    <location>
        <begin position="6"/>
        <end position="26"/>
    </location>
</feature>
<evidence type="ECO:0000313" key="2">
    <source>
        <dbReference type="EMBL" id="MFK9090557.1"/>
    </source>
</evidence>
<dbReference type="RefSeq" id="WP_406579241.1">
    <property type="nucleotide sequence ID" value="NZ_JBJHQH010000002.1"/>
</dbReference>
<evidence type="ECO:0000313" key="3">
    <source>
        <dbReference type="Proteomes" id="UP001623041"/>
    </source>
</evidence>
<keyword evidence="1" id="KW-0812">Transmembrane</keyword>
<evidence type="ECO:0000256" key="1">
    <source>
        <dbReference type="SAM" id="Phobius"/>
    </source>
</evidence>
<dbReference type="EMBL" id="JBJHQH010000002">
    <property type="protein sequence ID" value="MFK9090557.1"/>
    <property type="molecule type" value="Genomic_DNA"/>
</dbReference>
<dbReference type="Proteomes" id="UP001623041">
    <property type="component" value="Unassembled WGS sequence"/>
</dbReference>
<sequence length="140" mass="16315">MQTYLIEILLGLNLICVIFLITLGSLRQRSDSKEDMYQKINGYQKQMVQEMTELKMAVNHYQQLLKQQCEQWQTEKQILEASIKENRKPMTGQNLLLHHRYQEIFDLQAQGLTVDQIAMKLNKGSGEVAFILQLAAQERS</sequence>